<accession>A0A8T0IAX3</accession>
<feature type="region of interest" description="Disordered" evidence="1">
    <location>
        <begin position="1"/>
        <end position="21"/>
    </location>
</feature>
<keyword evidence="3" id="KW-1185">Reference proteome</keyword>
<evidence type="ECO:0000313" key="2">
    <source>
        <dbReference type="EMBL" id="KAG0580880.1"/>
    </source>
</evidence>
<protein>
    <submittedName>
        <fullName evidence="2">Uncharacterized protein</fullName>
    </submittedName>
</protein>
<evidence type="ECO:0000313" key="3">
    <source>
        <dbReference type="Proteomes" id="UP000822688"/>
    </source>
</evidence>
<dbReference type="EMBL" id="CM026424">
    <property type="protein sequence ID" value="KAG0580880.1"/>
    <property type="molecule type" value="Genomic_DNA"/>
</dbReference>
<reference evidence="2" key="1">
    <citation type="submission" date="2020-06" db="EMBL/GenBank/DDBJ databases">
        <title>WGS assembly of Ceratodon purpureus strain R40.</title>
        <authorList>
            <person name="Carey S.B."/>
            <person name="Jenkins J."/>
            <person name="Shu S."/>
            <person name="Lovell J.T."/>
            <person name="Sreedasyam A."/>
            <person name="Maumus F."/>
            <person name="Tiley G.P."/>
            <person name="Fernandez-Pozo N."/>
            <person name="Barry K."/>
            <person name="Chen C."/>
            <person name="Wang M."/>
            <person name="Lipzen A."/>
            <person name="Daum C."/>
            <person name="Saski C.A."/>
            <person name="Payton A.C."/>
            <person name="Mcbreen J.C."/>
            <person name="Conrad R.E."/>
            <person name="Kollar L.M."/>
            <person name="Olsson S."/>
            <person name="Huttunen S."/>
            <person name="Landis J.B."/>
            <person name="Wickett N.J."/>
            <person name="Johnson M.G."/>
            <person name="Rensing S.A."/>
            <person name="Grimwood J."/>
            <person name="Schmutz J."/>
            <person name="Mcdaniel S.F."/>
        </authorList>
    </citation>
    <scope>NUCLEOTIDE SEQUENCE</scope>
    <source>
        <strain evidence="2">R40</strain>
    </source>
</reference>
<comment type="caution">
    <text evidence="2">The sequence shown here is derived from an EMBL/GenBank/DDBJ whole genome shotgun (WGS) entry which is preliminary data.</text>
</comment>
<dbReference type="Proteomes" id="UP000822688">
    <property type="component" value="Chromosome 4"/>
</dbReference>
<sequence>MEAYVHVARHPHLGQQPHPPQDMVMAERLCDWRSTGEAPARLIDCSVSGLGDSCSNCYGGCDQKRYKQSCNTGNVYVSREEEG</sequence>
<dbReference type="AlphaFoldDB" id="A0A8T0IAX3"/>
<name>A0A8T0IAX3_CERPU</name>
<proteinExistence type="predicted"/>
<organism evidence="2 3">
    <name type="scientific">Ceratodon purpureus</name>
    <name type="common">Fire moss</name>
    <name type="synonym">Dicranum purpureum</name>
    <dbReference type="NCBI Taxonomy" id="3225"/>
    <lineage>
        <taxon>Eukaryota</taxon>
        <taxon>Viridiplantae</taxon>
        <taxon>Streptophyta</taxon>
        <taxon>Embryophyta</taxon>
        <taxon>Bryophyta</taxon>
        <taxon>Bryophytina</taxon>
        <taxon>Bryopsida</taxon>
        <taxon>Dicranidae</taxon>
        <taxon>Pseudoditrichales</taxon>
        <taxon>Ditrichaceae</taxon>
        <taxon>Ceratodon</taxon>
    </lineage>
</organism>
<gene>
    <name evidence="2" type="ORF">KC19_4G207200</name>
</gene>
<evidence type="ECO:0000256" key="1">
    <source>
        <dbReference type="SAM" id="MobiDB-lite"/>
    </source>
</evidence>